<dbReference type="Proteomes" id="UP000244240">
    <property type="component" value="Unassembled WGS sequence"/>
</dbReference>
<evidence type="ECO:0000256" key="10">
    <source>
        <dbReference type="ARBA" id="ARBA00022840"/>
    </source>
</evidence>
<comment type="catalytic activity">
    <reaction evidence="12 13">
        <text>L-threonine + hydrogencarbonate + ATP = L-threonylcarbamoyladenylate + diphosphate + H2O</text>
        <dbReference type="Rhea" id="RHEA:36407"/>
        <dbReference type="ChEBI" id="CHEBI:15377"/>
        <dbReference type="ChEBI" id="CHEBI:17544"/>
        <dbReference type="ChEBI" id="CHEBI:30616"/>
        <dbReference type="ChEBI" id="CHEBI:33019"/>
        <dbReference type="ChEBI" id="CHEBI:57926"/>
        <dbReference type="ChEBI" id="CHEBI:73682"/>
        <dbReference type="EC" id="2.7.7.87"/>
    </reaction>
</comment>
<evidence type="ECO:0000256" key="9">
    <source>
        <dbReference type="ARBA" id="ARBA00022741"/>
    </source>
</evidence>
<keyword evidence="6 13" id="KW-0808">Transferase</keyword>
<dbReference type="InterPro" id="IPR005145">
    <property type="entry name" value="Sua5_C"/>
</dbReference>
<dbReference type="NCBIfam" id="TIGR00057">
    <property type="entry name" value="L-threonylcarbamoyladenylate synthase"/>
    <property type="match status" value="1"/>
</dbReference>
<dbReference type="GO" id="GO:0005737">
    <property type="term" value="C:cytoplasm"/>
    <property type="evidence" value="ECO:0007669"/>
    <property type="project" value="UniProtKB-SubCell"/>
</dbReference>
<evidence type="ECO:0000256" key="13">
    <source>
        <dbReference type="PIRNR" id="PIRNR004930"/>
    </source>
</evidence>
<dbReference type="InterPro" id="IPR010923">
    <property type="entry name" value="T(6)A37_SUA5"/>
</dbReference>
<keyword evidence="9 13" id="KW-0547">Nucleotide-binding</keyword>
<proteinExistence type="inferred from homology"/>
<dbReference type="GO" id="GO:0000049">
    <property type="term" value="F:tRNA binding"/>
    <property type="evidence" value="ECO:0007669"/>
    <property type="project" value="TreeGrafter"/>
</dbReference>
<feature type="binding site" evidence="14">
    <location>
        <position position="159"/>
    </location>
    <ligand>
        <name>ATP</name>
        <dbReference type="ChEBI" id="CHEBI:30616"/>
    </ligand>
</feature>
<dbReference type="GO" id="GO:0061710">
    <property type="term" value="F:L-threonylcarbamoyladenylate synthase"/>
    <property type="evidence" value="ECO:0007669"/>
    <property type="project" value="UniProtKB-EC"/>
</dbReference>
<evidence type="ECO:0000313" key="16">
    <source>
        <dbReference type="EMBL" id="PTX62501.1"/>
    </source>
</evidence>
<dbReference type="FunFam" id="3.90.870.10:FF:000008">
    <property type="entry name" value="Threonylcarbamoyl-AMP synthase"/>
    <property type="match status" value="1"/>
</dbReference>
<evidence type="ECO:0000256" key="14">
    <source>
        <dbReference type="PIRSR" id="PIRSR004930-1"/>
    </source>
</evidence>
<evidence type="ECO:0000256" key="8">
    <source>
        <dbReference type="ARBA" id="ARBA00022695"/>
    </source>
</evidence>
<dbReference type="GO" id="GO:0005524">
    <property type="term" value="F:ATP binding"/>
    <property type="evidence" value="ECO:0007669"/>
    <property type="project" value="UniProtKB-UniRule"/>
</dbReference>
<dbReference type="InterPro" id="IPR006070">
    <property type="entry name" value="Sua5-like_dom"/>
</dbReference>
<dbReference type="InterPro" id="IPR017945">
    <property type="entry name" value="DHBP_synth_RibB-like_a/b_dom"/>
</dbReference>
<dbReference type="PROSITE" id="PS51163">
    <property type="entry name" value="YRDC"/>
    <property type="match status" value="1"/>
</dbReference>
<dbReference type="PIRSF" id="PIRSF004930">
    <property type="entry name" value="Tln_factor_SUA5"/>
    <property type="match status" value="1"/>
</dbReference>
<evidence type="ECO:0000313" key="17">
    <source>
        <dbReference type="Proteomes" id="UP000244240"/>
    </source>
</evidence>
<keyword evidence="5 13" id="KW-0963">Cytoplasm</keyword>
<dbReference type="AlphaFoldDB" id="A0A2T6C2E4"/>
<feature type="binding site" evidence="14">
    <location>
        <position position="43"/>
    </location>
    <ligand>
        <name>L-threonine</name>
        <dbReference type="ChEBI" id="CHEBI:57926"/>
    </ligand>
</feature>
<feature type="binding site" evidence="14">
    <location>
        <position position="66"/>
    </location>
    <ligand>
        <name>ATP</name>
        <dbReference type="ChEBI" id="CHEBI:30616"/>
    </ligand>
</feature>
<dbReference type="PANTHER" id="PTHR17490:SF16">
    <property type="entry name" value="THREONYLCARBAMOYL-AMP SYNTHASE"/>
    <property type="match status" value="1"/>
</dbReference>
<evidence type="ECO:0000259" key="15">
    <source>
        <dbReference type="PROSITE" id="PS51163"/>
    </source>
</evidence>
<evidence type="ECO:0000256" key="11">
    <source>
        <dbReference type="ARBA" id="ARBA00029774"/>
    </source>
</evidence>
<feature type="binding site" evidence="14">
    <location>
        <position position="242"/>
    </location>
    <ligand>
        <name>ATP</name>
        <dbReference type="ChEBI" id="CHEBI:30616"/>
    </ligand>
</feature>
<dbReference type="Pfam" id="PF03481">
    <property type="entry name" value="Sua5_C"/>
    <property type="match status" value="1"/>
</dbReference>
<dbReference type="SUPFAM" id="SSF55821">
    <property type="entry name" value="YrdC/RibB"/>
    <property type="match status" value="1"/>
</dbReference>
<dbReference type="PANTHER" id="PTHR17490">
    <property type="entry name" value="SUA5"/>
    <property type="match status" value="1"/>
</dbReference>
<sequence length="356" mass="38375">METKYWKVITNSDRPESLAGHSAIREAAALLKEGGIVAFPTETVYGLGADASSSGAVTSVFRAKGRPSDNPLIVHIADLDRLERWTREVPEKGVELARRYWPGPLTLILPHRGNLAPQVTAGLSTVGIRIPSHPVALALLRESGLPVAAPSANRSGKPSPTDAAHVRDDLHGRIDGILDGGTTGIGVESTVVDVTSDPPVLLRPGGITLDMLRDAVGEIRLDRGLERETMNPRSPGMKYRHYAPQGKMWVVTGEGKSLVERVQRMADGLKREGMKVGILSTEEHAANYEADWVFVCGRRSDPFSIARGLYQALRAFDEVKAEAIVAEGFPPQGVLFTVMNRLVKAAEGRVISAGES</sequence>
<dbReference type="EC" id="2.7.7.87" evidence="3 13"/>
<evidence type="ECO:0000256" key="7">
    <source>
        <dbReference type="ARBA" id="ARBA00022694"/>
    </source>
</evidence>
<evidence type="ECO:0000256" key="2">
    <source>
        <dbReference type="ARBA" id="ARBA00007663"/>
    </source>
</evidence>
<feature type="binding site" evidence="14">
    <location>
        <position position="125"/>
    </location>
    <ligand>
        <name>ATP</name>
        <dbReference type="ChEBI" id="CHEBI:30616"/>
    </ligand>
</feature>
<dbReference type="OrthoDB" id="9814580at2"/>
<evidence type="ECO:0000256" key="1">
    <source>
        <dbReference type="ARBA" id="ARBA00004496"/>
    </source>
</evidence>
<feature type="binding site" evidence="14">
    <location>
        <position position="75"/>
    </location>
    <ligand>
        <name>L-threonine</name>
        <dbReference type="ChEBI" id="CHEBI:57926"/>
    </ligand>
</feature>
<keyword evidence="8 13" id="KW-0548">Nucleotidyltransferase</keyword>
<organism evidence="16 17">
    <name type="scientific">Melghirimyces profundicolus</name>
    <dbReference type="NCBI Taxonomy" id="1242148"/>
    <lineage>
        <taxon>Bacteria</taxon>
        <taxon>Bacillati</taxon>
        <taxon>Bacillota</taxon>
        <taxon>Bacilli</taxon>
        <taxon>Bacillales</taxon>
        <taxon>Thermoactinomycetaceae</taxon>
        <taxon>Melghirimyces</taxon>
    </lineage>
</organism>
<keyword evidence="17" id="KW-1185">Reference proteome</keyword>
<reference evidence="16 17" key="1">
    <citation type="submission" date="2018-04" db="EMBL/GenBank/DDBJ databases">
        <title>Genomic Encyclopedia of Archaeal and Bacterial Type Strains, Phase II (KMG-II): from individual species to whole genera.</title>
        <authorList>
            <person name="Goeker M."/>
        </authorList>
    </citation>
    <scope>NUCLEOTIDE SEQUENCE [LARGE SCALE GENOMIC DNA]</scope>
    <source>
        <strain evidence="16 17">DSM 45787</strain>
    </source>
</reference>
<gene>
    <name evidence="16" type="ORF">C8P63_10596</name>
</gene>
<comment type="subcellular location">
    <subcellularLocation>
        <location evidence="1 13">Cytoplasm</location>
    </subcellularLocation>
</comment>
<evidence type="ECO:0000256" key="4">
    <source>
        <dbReference type="ARBA" id="ARBA00015492"/>
    </source>
</evidence>
<keyword evidence="10 13" id="KW-0067">ATP-binding</keyword>
<feature type="binding site" evidence="14">
    <location>
        <position position="149"/>
    </location>
    <ligand>
        <name>L-threonine</name>
        <dbReference type="ChEBI" id="CHEBI:57926"/>
    </ligand>
</feature>
<feature type="binding site" evidence="14">
    <location>
        <position position="203"/>
    </location>
    <ligand>
        <name>ATP</name>
        <dbReference type="ChEBI" id="CHEBI:30616"/>
    </ligand>
</feature>
<dbReference type="InterPro" id="IPR050156">
    <property type="entry name" value="TC-AMP_synthase_SUA5"/>
</dbReference>
<dbReference type="RefSeq" id="WP_108022304.1">
    <property type="nucleotide sequence ID" value="NZ_QBKR01000005.1"/>
</dbReference>
<evidence type="ECO:0000256" key="12">
    <source>
        <dbReference type="ARBA" id="ARBA00048366"/>
    </source>
</evidence>
<dbReference type="GO" id="GO:0006450">
    <property type="term" value="P:regulation of translational fidelity"/>
    <property type="evidence" value="ECO:0007669"/>
    <property type="project" value="TreeGrafter"/>
</dbReference>
<comment type="caution">
    <text evidence="16">The sequence shown here is derived from an EMBL/GenBank/DDBJ whole genome shotgun (WGS) entry which is preliminary data.</text>
</comment>
<feature type="binding site" evidence="14">
    <location>
        <position position="189"/>
    </location>
    <ligand>
        <name>L-threonine</name>
        <dbReference type="ChEBI" id="CHEBI:57926"/>
    </ligand>
</feature>
<evidence type="ECO:0000256" key="6">
    <source>
        <dbReference type="ARBA" id="ARBA00022679"/>
    </source>
</evidence>
<dbReference type="GO" id="GO:0008033">
    <property type="term" value="P:tRNA processing"/>
    <property type="evidence" value="ECO:0007669"/>
    <property type="project" value="UniProtKB-KW"/>
</dbReference>
<feature type="binding site" evidence="14">
    <location>
        <position position="151"/>
    </location>
    <ligand>
        <name>ATP</name>
        <dbReference type="ChEBI" id="CHEBI:30616"/>
    </ligand>
</feature>
<comment type="function">
    <text evidence="13">Required for the formation of a threonylcarbamoyl group on adenosine at position 37 (t(6)A37) in tRNAs that read codons beginning with adenine.</text>
</comment>
<dbReference type="GO" id="GO:0003725">
    <property type="term" value="F:double-stranded RNA binding"/>
    <property type="evidence" value="ECO:0007669"/>
    <property type="project" value="UniProtKB-UniRule"/>
</dbReference>
<feature type="binding site" evidence="14">
    <location>
        <position position="70"/>
    </location>
    <ligand>
        <name>ATP</name>
        <dbReference type="ChEBI" id="CHEBI:30616"/>
    </ligand>
</feature>
<accession>A0A2T6C2E4</accession>
<dbReference type="Gene3D" id="3.90.870.10">
    <property type="entry name" value="DHBP synthase"/>
    <property type="match status" value="1"/>
</dbReference>
<keyword evidence="7 13" id="KW-0819">tRNA processing</keyword>
<protein>
    <recommendedName>
        <fullName evidence="4 13">Threonylcarbamoyl-AMP synthase</fullName>
        <shortName evidence="13">TC-AMP synthase</shortName>
        <ecNumber evidence="3 13">2.7.7.87</ecNumber>
    </recommendedName>
    <alternativeName>
        <fullName evidence="11 13">L-threonylcarbamoyladenylate synthase</fullName>
    </alternativeName>
</protein>
<dbReference type="Pfam" id="PF01300">
    <property type="entry name" value="Sua5_yciO_yrdC"/>
    <property type="match status" value="1"/>
</dbReference>
<comment type="similarity">
    <text evidence="2 13">Belongs to the SUA5 family.</text>
</comment>
<feature type="domain" description="YrdC-like" evidence="15">
    <location>
        <begin position="21"/>
        <end position="207"/>
    </location>
</feature>
<name>A0A2T6C2E4_9BACL</name>
<dbReference type="EMBL" id="QBKR01000005">
    <property type="protein sequence ID" value="PTX62501.1"/>
    <property type="molecule type" value="Genomic_DNA"/>
</dbReference>
<dbReference type="Gene3D" id="3.40.50.11030">
    <property type="entry name" value="Threonylcarbamoyl-AMP synthase, C-terminal domain"/>
    <property type="match status" value="1"/>
</dbReference>
<feature type="binding site" evidence="14">
    <location>
        <position position="129"/>
    </location>
    <ligand>
        <name>L-threonine</name>
        <dbReference type="ChEBI" id="CHEBI:57926"/>
    </ligand>
</feature>
<dbReference type="InterPro" id="IPR038385">
    <property type="entry name" value="Sua5/YwlC_C"/>
</dbReference>
<evidence type="ECO:0000256" key="5">
    <source>
        <dbReference type="ARBA" id="ARBA00022490"/>
    </source>
</evidence>
<evidence type="ECO:0000256" key="3">
    <source>
        <dbReference type="ARBA" id="ARBA00012584"/>
    </source>
</evidence>